<name>A0ABT0KCQ2_9GAMM</name>
<organism evidence="1 2">
    <name type="scientific">Serratia silvae</name>
    <dbReference type="NCBI Taxonomy" id="2824122"/>
    <lineage>
        <taxon>Bacteria</taxon>
        <taxon>Pseudomonadati</taxon>
        <taxon>Pseudomonadota</taxon>
        <taxon>Gammaproteobacteria</taxon>
        <taxon>Enterobacterales</taxon>
        <taxon>Yersiniaceae</taxon>
        <taxon>Serratia</taxon>
    </lineage>
</organism>
<proteinExistence type="predicted"/>
<dbReference type="Proteomes" id="UP001165275">
    <property type="component" value="Unassembled WGS sequence"/>
</dbReference>
<comment type="caution">
    <text evidence="1">The sequence shown here is derived from an EMBL/GenBank/DDBJ whole genome shotgun (WGS) entry which is preliminary data.</text>
</comment>
<accession>A0ABT0KCQ2</accession>
<gene>
    <name evidence="1" type="ORF">KAJ71_12280</name>
</gene>
<evidence type="ECO:0000313" key="1">
    <source>
        <dbReference type="EMBL" id="MCL1029790.1"/>
    </source>
</evidence>
<keyword evidence="2" id="KW-1185">Reference proteome</keyword>
<dbReference type="RefSeq" id="WP_248945991.1">
    <property type="nucleotide sequence ID" value="NZ_CBCSGY010000003.1"/>
</dbReference>
<sequence length="75" mass="8830">MRLPFELNPQIIQTDIAEQEALEMQEQQRITALLQVPLEMIVGDALYWMMGENEAAIHQYWVEKPWKKGIEDNLC</sequence>
<reference evidence="1" key="1">
    <citation type="submission" date="2021-04" db="EMBL/GenBank/DDBJ databases">
        <title>Genome sequence of Serratia sp. arafor3.</title>
        <authorList>
            <person name="Besaury L."/>
        </authorList>
    </citation>
    <scope>NUCLEOTIDE SEQUENCE</scope>
    <source>
        <strain evidence="1">Arafor3</strain>
    </source>
</reference>
<dbReference type="EMBL" id="JAGQDC010000008">
    <property type="protein sequence ID" value="MCL1029790.1"/>
    <property type="molecule type" value="Genomic_DNA"/>
</dbReference>
<protein>
    <submittedName>
        <fullName evidence="1">Uncharacterized protein</fullName>
    </submittedName>
</protein>
<evidence type="ECO:0000313" key="2">
    <source>
        <dbReference type="Proteomes" id="UP001165275"/>
    </source>
</evidence>